<dbReference type="AlphaFoldDB" id="A0A0K2SIG5"/>
<dbReference type="PANTHER" id="PTHR11851">
    <property type="entry name" value="METALLOPROTEASE"/>
    <property type="match status" value="1"/>
</dbReference>
<reference evidence="7" key="2">
    <citation type="journal article" date="2016" name="Int. J. Syst. Evol. Microbiol.">
        <title>Complete genome sequence and cell structure of Limnochorda pilosa, a Gram-negative spore-former within the phylum Firmicutes.</title>
        <authorList>
            <person name="Watanabe M."/>
            <person name="Kojima H."/>
            <person name="Fukui M."/>
        </authorList>
    </citation>
    <scope>NUCLEOTIDE SEQUENCE [LARGE SCALE GENOMIC DNA]</scope>
    <source>
        <strain evidence="7">HC45</strain>
    </source>
</reference>
<dbReference type="Pfam" id="PF00675">
    <property type="entry name" value="Peptidase_M16"/>
    <property type="match status" value="1"/>
</dbReference>
<dbReference type="InterPro" id="IPR050361">
    <property type="entry name" value="MPP/UQCRC_Complex"/>
</dbReference>
<keyword evidence="7" id="KW-1185">Reference proteome</keyword>
<accession>A0A0K2SIG5</accession>
<evidence type="ECO:0000256" key="1">
    <source>
        <dbReference type="ARBA" id="ARBA00007261"/>
    </source>
</evidence>
<dbReference type="InterPro" id="IPR001431">
    <property type="entry name" value="Pept_M16_Zn_BS"/>
</dbReference>
<dbReference type="GO" id="GO:0046872">
    <property type="term" value="F:metal ion binding"/>
    <property type="evidence" value="ECO:0007669"/>
    <property type="project" value="InterPro"/>
</dbReference>
<organism evidence="6 7">
    <name type="scientific">Limnochorda pilosa</name>
    <dbReference type="NCBI Taxonomy" id="1555112"/>
    <lineage>
        <taxon>Bacteria</taxon>
        <taxon>Bacillati</taxon>
        <taxon>Bacillota</taxon>
        <taxon>Limnochordia</taxon>
        <taxon>Limnochordales</taxon>
        <taxon>Limnochordaceae</taxon>
        <taxon>Limnochorda</taxon>
    </lineage>
</organism>
<evidence type="ECO:0000259" key="4">
    <source>
        <dbReference type="Pfam" id="PF00675"/>
    </source>
</evidence>
<dbReference type="GO" id="GO:0006508">
    <property type="term" value="P:proteolysis"/>
    <property type="evidence" value="ECO:0007669"/>
    <property type="project" value="InterPro"/>
</dbReference>
<protein>
    <submittedName>
        <fullName evidence="6">Peptidase M16</fullName>
    </submittedName>
</protein>
<dbReference type="InterPro" id="IPR011249">
    <property type="entry name" value="Metalloenz_LuxS/M16"/>
</dbReference>
<proteinExistence type="inferred from homology"/>
<evidence type="ECO:0000256" key="3">
    <source>
        <dbReference type="SAM" id="SignalP"/>
    </source>
</evidence>
<feature type="domain" description="Peptidase M16 C-terminal" evidence="5">
    <location>
        <begin position="206"/>
        <end position="382"/>
    </location>
</feature>
<evidence type="ECO:0000313" key="6">
    <source>
        <dbReference type="EMBL" id="BAS26629.1"/>
    </source>
</evidence>
<feature type="chain" id="PRO_5005486967" evidence="3">
    <location>
        <begin position="29"/>
        <end position="450"/>
    </location>
</feature>
<evidence type="ECO:0000256" key="2">
    <source>
        <dbReference type="RuleBase" id="RU004447"/>
    </source>
</evidence>
<keyword evidence="3" id="KW-0732">Signal</keyword>
<dbReference type="GO" id="GO:0004222">
    <property type="term" value="F:metalloendopeptidase activity"/>
    <property type="evidence" value="ECO:0007669"/>
    <property type="project" value="InterPro"/>
</dbReference>
<dbReference type="RefSeq" id="WP_068134472.1">
    <property type="nucleotide sequence ID" value="NZ_AP014924.1"/>
</dbReference>
<dbReference type="STRING" id="1555112.LIP_0772"/>
<dbReference type="PROSITE" id="PS00143">
    <property type="entry name" value="INSULINASE"/>
    <property type="match status" value="1"/>
</dbReference>
<sequence length="450" mass="49030">MHARRAALARLLASLWLLLLLAPALSQAVQGAGEGEAAVHVAQDRLANGLEIYVYEDPSAPVVSVNLWYRVGSRDEPAGRRGMAHLMEHMMFKGSERVAAEEHARIIDQVGGDANAFTTSDATVYWDKVPAAELELVLELEAERMAHLVLTEEHLRTEREVVKEEYRLGLQNDPVGQAFERFQAIALAGTVYAWTPHGFLEELDAITVQDLERFYRTYYVPSNAVLVVAGATDLPTVKRLAERHFGPLPAGEVPERAPVTATPPGEVRRERMTFPIQLPVILGGYLIPGLRSPEMEALQAAGLILSGGESARVHRSLVREQQVAVAAVATSQPYQDAGLFLAAALYLPGQEAERVAAALTQEVERLAEGVSERELQQAKNQMAADYAFSLDTLDGVANAIGAAVVLEGGLEKFTRGLEPYFALTPEDVVRVARTYLTPERLTLVEVAPGS</sequence>
<dbReference type="PANTHER" id="PTHR11851:SF49">
    <property type="entry name" value="MITOCHONDRIAL-PROCESSING PEPTIDASE SUBUNIT ALPHA"/>
    <property type="match status" value="1"/>
</dbReference>
<evidence type="ECO:0000259" key="5">
    <source>
        <dbReference type="Pfam" id="PF05193"/>
    </source>
</evidence>
<reference evidence="7" key="1">
    <citation type="submission" date="2015-07" db="EMBL/GenBank/DDBJ databases">
        <title>Complete genome sequence and phylogenetic analysis of Limnochorda pilosa.</title>
        <authorList>
            <person name="Watanabe M."/>
            <person name="Kojima H."/>
            <person name="Fukui M."/>
        </authorList>
    </citation>
    <scope>NUCLEOTIDE SEQUENCE [LARGE SCALE GENOMIC DNA]</scope>
    <source>
        <strain evidence="7">HC45</strain>
    </source>
</reference>
<dbReference type="EMBL" id="AP014924">
    <property type="protein sequence ID" value="BAS26629.1"/>
    <property type="molecule type" value="Genomic_DNA"/>
</dbReference>
<comment type="similarity">
    <text evidence="1 2">Belongs to the peptidase M16 family.</text>
</comment>
<dbReference type="Gene3D" id="3.30.830.10">
    <property type="entry name" value="Metalloenzyme, LuxS/M16 peptidase-like"/>
    <property type="match status" value="2"/>
</dbReference>
<evidence type="ECO:0000313" key="7">
    <source>
        <dbReference type="Proteomes" id="UP000065807"/>
    </source>
</evidence>
<dbReference type="OrthoDB" id="9811314at2"/>
<dbReference type="Pfam" id="PF05193">
    <property type="entry name" value="Peptidase_M16_C"/>
    <property type="match status" value="1"/>
</dbReference>
<dbReference type="InterPro" id="IPR011765">
    <property type="entry name" value="Pept_M16_N"/>
</dbReference>
<feature type="domain" description="Peptidase M16 N-terminal" evidence="4">
    <location>
        <begin position="56"/>
        <end position="167"/>
    </location>
</feature>
<dbReference type="Proteomes" id="UP000065807">
    <property type="component" value="Chromosome"/>
</dbReference>
<dbReference type="SUPFAM" id="SSF63411">
    <property type="entry name" value="LuxS/MPP-like metallohydrolase"/>
    <property type="match status" value="2"/>
</dbReference>
<dbReference type="InterPro" id="IPR007863">
    <property type="entry name" value="Peptidase_M16_C"/>
</dbReference>
<gene>
    <name evidence="6" type="ORF">LIP_0772</name>
</gene>
<dbReference type="KEGG" id="lpil:LIP_0772"/>
<feature type="signal peptide" evidence="3">
    <location>
        <begin position="1"/>
        <end position="28"/>
    </location>
</feature>
<name>A0A0K2SIG5_LIMPI</name>